<keyword evidence="3" id="KW-1185">Reference proteome</keyword>
<organism evidence="2 3">
    <name type="scientific">Trematosphaeria pertusa</name>
    <dbReference type="NCBI Taxonomy" id="390896"/>
    <lineage>
        <taxon>Eukaryota</taxon>
        <taxon>Fungi</taxon>
        <taxon>Dikarya</taxon>
        <taxon>Ascomycota</taxon>
        <taxon>Pezizomycotina</taxon>
        <taxon>Dothideomycetes</taxon>
        <taxon>Pleosporomycetidae</taxon>
        <taxon>Pleosporales</taxon>
        <taxon>Massarineae</taxon>
        <taxon>Trematosphaeriaceae</taxon>
        <taxon>Trematosphaeria</taxon>
    </lineage>
</organism>
<dbReference type="Proteomes" id="UP000800094">
    <property type="component" value="Unassembled WGS sequence"/>
</dbReference>
<name>A0A6A6IMJ4_9PLEO</name>
<proteinExistence type="predicted"/>
<evidence type="ECO:0000256" key="1">
    <source>
        <dbReference type="SAM" id="Phobius"/>
    </source>
</evidence>
<accession>A0A6A6IMJ4</accession>
<keyword evidence="1" id="KW-0472">Membrane</keyword>
<dbReference type="AlphaFoldDB" id="A0A6A6IMJ4"/>
<dbReference type="RefSeq" id="XP_033685707.1">
    <property type="nucleotide sequence ID" value="XM_033828593.1"/>
</dbReference>
<evidence type="ECO:0000313" key="3">
    <source>
        <dbReference type="Proteomes" id="UP000800094"/>
    </source>
</evidence>
<dbReference type="GeneID" id="54581923"/>
<feature type="transmembrane region" description="Helical" evidence="1">
    <location>
        <begin position="24"/>
        <end position="50"/>
    </location>
</feature>
<gene>
    <name evidence="2" type="ORF">BU26DRAFT_517514</name>
</gene>
<reference evidence="2" key="1">
    <citation type="journal article" date="2020" name="Stud. Mycol.">
        <title>101 Dothideomycetes genomes: a test case for predicting lifestyles and emergence of pathogens.</title>
        <authorList>
            <person name="Haridas S."/>
            <person name="Albert R."/>
            <person name="Binder M."/>
            <person name="Bloem J."/>
            <person name="Labutti K."/>
            <person name="Salamov A."/>
            <person name="Andreopoulos B."/>
            <person name="Baker S."/>
            <person name="Barry K."/>
            <person name="Bills G."/>
            <person name="Bluhm B."/>
            <person name="Cannon C."/>
            <person name="Castanera R."/>
            <person name="Culley D."/>
            <person name="Daum C."/>
            <person name="Ezra D."/>
            <person name="Gonzalez J."/>
            <person name="Henrissat B."/>
            <person name="Kuo A."/>
            <person name="Liang C."/>
            <person name="Lipzen A."/>
            <person name="Lutzoni F."/>
            <person name="Magnuson J."/>
            <person name="Mondo S."/>
            <person name="Nolan M."/>
            <person name="Ohm R."/>
            <person name="Pangilinan J."/>
            <person name="Park H.-J."/>
            <person name="Ramirez L."/>
            <person name="Alfaro M."/>
            <person name="Sun H."/>
            <person name="Tritt A."/>
            <person name="Yoshinaga Y."/>
            <person name="Zwiers L.-H."/>
            <person name="Turgeon B."/>
            <person name="Goodwin S."/>
            <person name="Spatafora J."/>
            <person name="Crous P."/>
            <person name="Grigoriev I."/>
        </authorList>
    </citation>
    <scope>NUCLEOTIDE SEQUENCE</scope>
    <source>
        <strain evidence="2">CBS 122368</strain>
    </source>
</reference>
<evidence type="ECO:0000313" key="2">
    <source>
        <dbReference type="EMBL" id="KAF2250703.1"/>
    </source>
</evidence>
<dbReference type="EMBL" id="ML987193">
    <property type="protein sequence ID" value="KAF2250703.1"/>
    <property type="molecule type" value="Genomic_DNA"/>
</dbReference>
<sequence length="94" mass="10078">MPQIDNGAQLSHILNQLLHSPISLFRTAVSVSLPILVSAAELGVVIGLVLASFKLRPGGLCCSLLSFHEGLQLPSGFRSVRMPSIYPPPECRDV</sequence>
<protein>
    <submittedName>
        <fullName evidence="2">Uncharacterized protein</fullName>
    </submittedName>
</protein>
<keyword evidence="1" id="KW-0812">Transmembrane</keyword>
<keyword evidence="1" id="KW-1133">Transmembrane helix</keyword>